<keyword evidence="1" id="KW-0732">Signal</keyword>
<reference evidence="2 3" key="1">
    <citation type="submission" date="2024-07" db="EMBL/GenBank/DDBJ databases">
        <title>Section-level genome sequencing and comparative genomics of Aspergillus sections Usti and Cavernicolus.</title>
        <authorList>
            <consortium name="Lawrence Berkeley National Laboratory"/>
            <person name="Nybo J.L."/>
            <person name="Vesth T.C."/>
            <person name="Theobald S."/>
            <person name="Frisvad J.C."/>
            <person name="Larsen T.O."/>
            <person name="Kjaerboelling I."/>
            <person name="Rothschild-Mancinelli K."/>
            <person name="Lyhne E.K."/>
            <person name="Kogle M.E."/>
            <person name="Barry K."/>
            <person name="Clum A."/>
            <person name="Na H."/>
            <person name="Ledsgaard L."/>
            <person name="Lin J."/>
            <person name="Lipzen A."/>
            <person name="Kuo A."/>
            <person name="Riley R."/>
            <person name="Mondo S."/>
            <person name="Labutti K."/>
            <person name="Haridas S."/>
            <person name="Pangalinan J."/>
            <person name="Salamov A.A."/>
            <person name="Simmons B.A."/>
            <person name="Magnuson J.K."/>
            <person name="Chen J."/>
            <person name="Drula E."/>
            <person name="Henrissat B."/>
            <person name="Wiebenga A."/>
            <person name="Lubbers R.J."/>
            <person name="Gomes A.C."/>
            <person name="Makela M.R."/>
            <person name="Stajich J."/>
            <person name="Grigoriev I.V."/>
            <person name="Mortensen U.H."/>
            <person name="De Vries R.P."/>
            <person name="Baker S.E."/>
            <person name="Andersen M.R."/>
        </authorList>
    </citation>
    <scope>NUCLEOTIDE SEQUENCE [LARGE SCALE GENOMIC DNA]</scope>
    <source>
        <strain evidence="2 3">CBS 123904</strain>
    </source>
</reference>
<evidence type="ECO:0000256" key="1">
    <source>
        <dbReference type="SAM" id="SignalP"/>
    </source>
</evidence>
<keyword evidence="3" id="KW-1185">Reference proteome</keyword>
<name>A0ABR4JAS5_9EURO</name>
<evidence type="ECO:0000313" key="2">
    <source>
        <dbReference type="EMBL" id="KAL2836202.1"/>
    </source>
</evidence>
<feature type="chain" id="PRO_5047247862" evidence="1">
    <location>
        <begin position="18"/>
        <end position="84"/>
    </location>
</feature>
<organism evidence="2 3">
    <name type="scientific">Aspergillus pseudoustus</name>
    <dbReference type="NCBI Taxonomy" id="1810923"/>
    <lineage>
        <taxon>Eukaryota</taxon>
        <taxon>Fungi</taxon>
        <taxon>Dikarya</taxon>
        <taxon>Ascomycota</taxon>
        <taxon>Pezizomycotina</taxon>
        <taxon>Eurotiomycetes</taxon>
        <taxon>Eurotiomycetidae</taxon>
        <taxon>Eurotiales</taxon>
        <taxon>Aspergillaceae</taxon>
        <taxon>Aspergillus</taxon>
        <taxon>Aspergillus subgen. Nidulantes</taxon>
    </lineage>
</organism>
<proteinExistence type="predicted"/>
<gene>
    <name evidence="2" type="ORF">BJY01DRAFT_222289</name>
</gene>
<dbReference type="EMBL" id="JBFXLU010000183">
    <property type="protein sequence ID" value="KAL2836202.1"/>
    <property type="molecule type" value="Genomic_DNA"/>
</dbReference>
<protein>
    <submittedName>
        <fullName evidence="2">Uncharacterized protein</fullName>
    </submittedName>
</protein>
<feature type="signal peptide" evidence="1">
    <location>
        <begin position="1"/>
        <end position="17"/>
    </location>
</feature>
<evidence type="ECO:0000313" key="3">
    <source>
        <dbReference type="Proteomes" id="UP001610446"/>
    </source>
</evidence>
<dbReference type="Proteomes" id="UP001610446">
    <property type="component" value="Unassembled WGS sequence"/>
</dbReference>
<accession>A0ABR4JAS5</accession>
<sequence>MRYHVLLASLMASLAVSFPQLSVLSSALPHTLPPPSVSPSPIPLVPSAPQSVSPLPYRQPNTDIRCDILPNIAHTFYSISTNEN</sequence>
<comment type="caution">
    <text evidence="2">The sequence shown here is derived from an EMBL/GenBank/DDBJ whole genome shotgun (WGS) entry which is preliminary data.</text>
</comment>